<organism evidence="1 2">
    <name type="scientific">Cryptotermes secundus</name>
    <dbReference type="NCBI Taxonomy" id="105785"/>
    <lineage>
        <taxon>Eukaryota</taxon>
        <taxon>Metazoa</taxon>
        <taxon>Ecdysozoa</taxon>
        <taxon>Arthropoda</taxon>
        <taxon>Hexapoda</taxon>
        <taxon>Insecta</taxon>
        <taxon>Pterygota</taxon>
        <taxon>Neoptera</taxon>
        <taxon>Polyneoptera</taxon>
        <taxon>Dictyoptera</taxon>
        <taxon>Blattodea</taxon>
        <taxon>Blattoidea</taxon>
        <taxon>Termitoidae</taxon>
        <taxon>Kalotermitidae</taxon>
        <taxon>Cryptotermitinae</taxon>
        <taxon>Cryptotermes</taxon>
    </lineage>
</organism>
<sequence>MEGSAPVKMKEETTNNRLGALTILGTFAPTDQKIRMMVIHLDPLAPNEGTAWDEWP</sequence>
<comment type="caution">
    <text evidence="1">The sequence shown here is derived from an EMBL/GenBank/DDBJ whole genome shotgun (WGS) entry which is preliminary data.</text>
</comment>
<accession>A0A2J7Q2P8</accession>
<reference evidence="1 2" key="1">
    <citation type="submission" date="2017-12" db="EMBL/GenBank/DDBJ databases">
        <title>Hemimetabolous genomes reveal molecular basis of termite eusociality.</title>
        <authorList>
            <person name="Harrison M.C."/>
            <person name="Jongepier E."/>
            <person name="Robertson H.M."/>
            <person name="Arning N."/>
            <person name="Bitard-Feildel T."/>
            <person name="Chao H."/>
            <person name="Childers C.P."/>
            <person name="Dinh H."/>
            <person name="Doddapaneni H."/>
            <person name="Dugan S."/>
            <person name="Gowin J."/>
            <person name="Greiner C."/>
            <person name="Han Y."/>
            <person name="Hu H."/>
            <person name="Hughes D.S.T."/>
            <person name="Huylmans A.-K."/>
            <person name="Kemena C."/>
            <person name="Kremer L.P.M."/>
            <person name="Lee S.L."/>
            <person name="Lopez-Ezquerra A."/>
            <person name="Mallet L."/>
            <person name="Monroy-Kuhn J.M."/>
            <person name="Moser A."/>
            <person name="Murali S.C."/>
            <person name="Muzny D.M."/>
            <person name="Otani S."/>
            <person name="Piulachs M.-D."/>
            <person name="Poelchau M."/>
            <person name="Qu J."/>
            <person name="Schaub F."/>
            <person name="Wada-Katsumata A."/>
            <person name="Worley K.C."/>
            <person name="Xie Q."/>
            <person name="Ylla G."/>
            <person name="Poulsen M."/>
            <person name="Gibbs R.A."/>
            <person name="Schal C."/>
            <person name="Richards S."/>
            <person name="Belles X."/>
            <person name="Korb J."/>
            <person name="Bornberg-Bauer E."/>
        </authorList>
    </citation>
    <scope>NUCLEOTIDE SEQUENCE [LARGE SCALE GENOMIC DNA]</scope>
    <source>
        <tissue evidence="1">Whole body</tissue>
    </source>
</reference>
<evidence type="ECO:0000313" key="2">
    <source>
        <dbReference type="Proteomes" id="UP000235965"/>
    </source>
</evidence>
<keyword evidence="2" id="KW-1185">Reference proteome</keyword>
<name>A0A2J7Q2P8_9NEOP</name>
<evidence type="ECO:0000313" key="1">
    <source>
        <dbReference type="EMBL" id="PNF22843.1"/>
    </source>
</evidence>
<dbReference type="InParanoid" id="A0A2J7Q2P8"/>
<dbReference type="EMBL" id="NEVH01019368">
    <property type="protein sequence ID" value="PNF22843.1"/>
    <property type="molecule type" value="Genomic_DNA"/>
</dbReference>
<proteinExistence type="predicted"/>
<dbReference type="AlphaFoldDB" id="A0A2J7Q2P8"/>
<gene>
    <name evidence="1" type="ORF">B7P43_G01395</name>
</gene>
<protein>
    <submittedName>
        <fullName evidence="1">Uncharacterized protein</fullName>
    </submittedName>
</protein>
<dbReference type="Proteomes" id="UP000235965">
    <property type="component" value="Unassembled WGS sequence"/>
</dbReference>